<dbReference type="RefSeq" id="WP_138168943.1">
    <property type="nucleotide sequence ID" value="NZ_VAWA01000001.1"/>
</dbReference>
<feature type="transmembrane region" description="Helical" evidence="1">
    <location>
        <begin position="159"/>
        <end position="177"/>
    </location>
</feature>
<evidence type="ECO:0000256" key="1">
    <source>
        <dbReference type="SAM" id="Phobius"/>
    </source>
</evidence>
<sequence length="238" mass="24921">MTTSPAPLTAMEQFGATTNRAGRLTMIAGLIVSLSGPLYLVLFADLGVTATALWTAFAAVAGTFFIIWLVEPVTYYPILGPAAMYQAFMIGNISNKLLPSAVVAQETLGVRAGTPKGSVTASMAICGAAVVHLVSLFIFVGVLGTWLLTLTPETVMDVVRSYVVPAVFGAVAVQAIISVRKLRPVLIALGVALVVQLVLVPAVAQLAFLATGICVIATIILTWVLRPRDRAKLENAAV</sequence>
<keyword evidence="1" id="KW-0472">Membrane</keyword>
<keyword evidence="1" id="KW-0812">Transmembrane</keyword>
<accession>A0A5R9AMF0</accession>
<feature type="transmembrane region" description="Helical" evidence="1">
    <location>
        <begin position="184"/>
        <end position="200"/>
    </location>
</feature>
<dbReference type="OrthoDB" id="2052735at2"/>
<gene>
    <name evidence="2" type="ORF">FEF27_00925</name>
</gene>
<evidence type="ECO:0000313" key="2">
    <source>
        <dbReference type="EMBL" id="TLP79981.1"/>
    </source>
</evidence>
<dbReference type="AlphaFoldDB" id="A0A5R9AMF0"/>
<feature type="transmembrane region" description="Helical" evidence="1">
    <location>
        <begin position="206"/>
        <end position="225"/>
    </location>
</feature>
<proteinExistence type="predicted"/>
<organism evidence="2 3">
    <name type="scientific">Nesterenkonia sphaerica</name>
    <dbReference type="NCBI Taxonomy" id="1804988"/>
    <lineage>
        <taxon>Bacteria</taxon>
        <taxon>Bacillati</taxon>
        <taxon>Actinomycetota</taxon>
        <taxon>Actinomycetes</taxon>
        <taxon>Micrococcales</taxon>
        <taxon>Micrococcaceae</taxon>
        <taxon>Nesterenkonia</taxon>
    </lineage>
</organism>
<comment type="caution">
    <text evidence="2">The sequence shown here is derived from an EMBL/GenBank/DDBJ whole genome shotgun (WGS) entry which is preliminary data.</text>
</comment>
<dbReference type="EMBL" id="VAWA01000001">
    <property type="protein sequence ID" value="TLP79981.1"/>
    <property type="molecule type" value="Genomic_DNA"/>
</dbReference>
<feature type="transmembrane region" description="Helical" evidence="1">
    <location>
        <begin position="121"/>
        <end position="147"/>
    </location>
</feature>
<protein>
    <submittedName>
        <fullName evidence="2">Uncharacterized protein</fullName>
    </submittedName>
</protein>
<evidence type="ECO:0000313" key="3">
    <source>
        <dbReference type="Proteomes" id="UP000306544"/>
    </source>
</evidence>
<feature type="transmembrane region" description="Helical" evidence="1">
    <location>
        <begin position="48"/>
        <end position="70"/>
    </location>
</feature>
<keyword evidence="1" id="KW-1133">Transmembrane helix</keyword>
<dbReference type="Proteomes" id="UP000306544">
    <property type="component" value="Unassembled WGS sequence"/>
</dbReference>
<name>A0A5R9AMF0_9MICC</name>
<reference evidence="2 3" key="1">
    <citation type="submission" date="2019-05" db="EMBL/GenBank/DDBJ databases">
        <title>Nesterenkonia sp. GY239, isolated from the Southern Atlantic Ocean.</title>
        <authorList>
            <person name="Zhang G."/>
        </authorList>
    </citation>
    <scope>NUCLEOTIDE SEQUENCE [LARGE SCALE GENOMIC DNA]</scope>
    <source>
        <strain evidence="2 3">GY239</strain>
    </source>
</reference>
<keyword evidence="3" id="KW-1185">Reference proteome</keyword>
<feature type="transmembrane region" description="Helical" evidence="1">
    <location>
        <begin position="21"/>
        <end position="42"/>
    </location>
</feature>